<dbReference type="AlphaFoldDB" id="A0A167I0P2"/>
<feature type="region of interest" description="Disordered" evidence="1">
    <location>
        <begin position="58"/>
        <end position="99"/>
    </location>
</feature>
<dbReference type="EMBL" id="AZHC01000004">
    <property type="protein sequence ID" value="OAA48536.1"/>
    <property type="molecule type" value="Genomic_DNA"/>
</dbReference>
<comment type="caution">
    <text evidence="2">The sequence shown here is derived from an EMBL/GenBank/DDBJ whole genome shotgun (WGS) entry which is preliminary data.</text>
</comment>
<dbReference type="STRING" id="1081105.A0A167I0P2"/>
<dbReference type="OrthoDB" id="5421421at2759"/>
<accession>A0A167I0P2</accession>
<reference evidence="2 3" key="1">
    <citation type="journal article" date="2016" name="Genome Biol. Evol.">
        <title>Divergent and convergent evolution of fungal pathogenicity.</title>
        <authorList>
            <person name="Shang Y."/>
            <person name="Xiao G."/>
            <person name="Zheng P."/>
            <person name="Cen K."/>
            <person name="Zhan S."/>
            <person name="Wang C."/>
        </authorList>
    </citation>
    <scope>NUCLEOTIDE SEQUENCE [LARGE SCALE GENOMIC DNA]</scope>
    <source>
        <strain evidence="2 3">RCEF 4871</strain>
    </source>
</reference>
<feature type="compositionally biased region" description="Basic residues" evidence="1">
    <location>
        <begin position="259"/>
        <end position="269"/>
    </location>
</feature>
<dbReference type="OMA" id="DMWDSIQ"/>
<keyword evidence="3" id="KW-1185">Reference proteome</keyword>
<name>A0A167I0P2_METRR</name>
<feature type="region of interest" description="Disordered" evidence="1">
    <location>
        <begin position="12"/>
        <end position="43"/>
    </location>
</feature>
<gene>
    <name evidence="2" type="ORF">NOR_01786</name>
</gene>
<sequence length="531" mass="59939">MVEPQQYIASVLSPADALSEDTPSLSDNRSSTSSYPDLTPYSTVSSFTLPAQCEPDLLTPISTAESPPLHQVPKLMGQYPPPPGSPHGQEPTPPGSSKMYHQWNNPQFEMNSHPSETSSPMHTPGHVAPDFYIAERRTPGPPEPYMGNFGVSDATHPHPMSQSASPYYLDMAHIPNQNPMLLRGNHPIPMEPHSRELERNISLAAPLLHEPPRGSLTRRPRRPSSNDAGAKSEHPAGDTMCSLGDSPRRRPGMIGASSRVKKTGRRKSIKNSQPDPAEEHQNCHGDEVPPSLKDTCPVEERCIFESRWRHRNKRGQDMWDSIQSDFLKEFNKSHGKEMLQMKFKRARSKYIQWLPRDEELLREAWRKVEQDRYQTILEVFHDMGGSRNMRLNSSDIEVKLVNDLKLEEHLYMDCFREIDVRRRRKLSAKKRPGNGSVRRDENEVSMGGDDSMMGVDPHHQHAHNEDDVINQVHIPRSRWESSSASHGEIMDMQMWDSRTPLKLEPPGASHRLLNGVPRGCYTGSVPSGGCI</sequence>
<dbReference type="Proteomes" id="UP000243498">
    <property type="component" value="Unassembled WGS sequence"/>
</dbReference>
<proteinExistence type="predicted"/>
<feature type="compositionally biased region" description="Basic and acidic residues" evidence="1">
    <location>
        <begin position="277"/>
        <end position="287"/>
    </location>
</feature>
<feature type="compositionally biased region" description="Polar residues" evidence="1">
    <location>
        <begin position="21"/>
        <end position="43"/>
    </location>
</feature>
<organism evidence="2 3">
    <name type="scientific">Metarhizium rileyi (strain RCEF 4871)</name>
    <name type="common">Nomuraea rileyi</name>
    <dbReference type="NCBI Taxonomy" id="1649241"/>
    <lineage>
        <taxon>Eukaryota</taxon>
        <taxon>Fungi</taxon>
        <taxon>Dikarya</taxon>
        <taxon>Ascomycota</taxon>
        <taxon>Pezizomycotina</taxon>
        <taxon>Sordariomycetes</taxon>
        <taxon>Hypocreomycetidae</taxon>
        <taxon>Hypocreales</taxon>
        <taxon>Clavicipitaceae</taxon>
        <taxon>Metarhizium</taxon>
    </lineage>
</organism>
<feature type="region of interest" description="Disordered" evidence="1">
    <location>
        <begin position="427"/>
        <end position="446"/>
    </location>
</feature>
<evidence type="ECO:0000256" key="1">
    <source>
        <dbReference type="SAM" id="MobiDB-lite"/>
    </source>
</evidence>
<feature type="region of interest" description="Disordered" evidence="1">
    <location>
        <begin position="205"/>
        <end position="291"/>
    </location>
</feature>
<evidence type="ECO:0000313" key="2">
    <source>
        <dbReference type="EMBL" id="OAA48536.1"/>
    </source>
</evidence>
<protein>
    <submittedName>
        <fullName evidence="2">Uncharacterized protein</fullName>
    </submittedName>
</protein>
<evidence type="ECO:0000313" key="3">
    <source>
        <dbReference type="Proteomes" id="UP000243498"/>
    </source>
</evidence>